<evidence type="ECO:0000313" key="4">
    <source>
        <dbReference type="WBParaSite" id="nRc.2.0.1.t22565-RA"/>
    </source>
</evidence>
<evidence type="ECO:0000259" key="2">
    <source>
        <dbReference type="PROSITE" id="PS50144"/>
    </source>
</evidence>
<dbReference type="InterPro" id="IPR002083">
    <property type="entry name" value="MATH/TRAF_dom"/>
</dbReference>
<organism evidence="3 4">
    <name type="scientific">Romanomermis culicivorax</name>
    <name type="common">Nematode worm</name>
    <dbReference type="NCBI Taxonomy" id="13658"/>
    <lineage>
        <taxon>Eukaryota</taxon>
        <taxon>Metazoa</taxon>
        <taxon>Ecdysozoa</taxon>
        <taxon>Nematoda</taxon>
        <taxon>Enoplea</taxon>
        <taxon>Dorylaimia</taxon>
        <taxon>Mermithida</taxon>
        <taxon>Mermithoidea</taxon>
        <taxon>Mermithidae</taxon>
        <taxon>Romanomermis</taxon>
    </lineage>
</organism>
<sequence>MCGIFPFDREQVLKKLPAQQQQEDLDVNINSTAMSESIIAVLEKMRYDKTTKPRANKKSKLVVEPGKSINLPSSDSEVESEQESDDEVTIENKSDVESDAGNELAESTDVDQSTNEKLLKMIGDDDCPPNAVVPHTTADDLSTSKNGRILSVEEGDYKSEATLTFAVNNFSKLSESVLSPSAMIRGLPWKIMVMPRMTRKKEKNIGFFLQCNVDSYS</sequence>
<evidence type="ECO:0000313" key="3">
    <source>
        <dbReference type="Proteomes" id="UP000887565"/>
    </source>
</evidence>
<dbReference type="Gene3D" id="2.60.210.10">
    <property type="entry name" value="Apoptosis, Tumor Necrosis Factor Receptor Associated Protein 2, Chain A"/>
    <property type="match status" value="1"/>
</dbReference>
<dbReference type="InterPro" id="IPR008974">
    <property type="entry name" value="TRAF-like"/>
</dbReference>
<protein>
    <submittedName>
        <fullName evidence="4">MATH domain-containing protein</fullName>
    </submittedName>
</protein>
<dbReference type="AlphaFoldDB" id="A0A915J9X2"/>
<dbReference type="WBParaSite" id="nRc.2.0.1.t22565-RA">
    <property type="protein sequence ID" value="nRc.2.0.1.t22565-RA"/>
    <property type="gene ID" value="nRc.2.0.1.g22565"/>
</dbReference>
<feature type="region of interest" description="Disordered" evidence="1">
    <location>
        <begin position="49"/>
        <end position="113"/>
    </location>
</feature>
<dbReference type="SUPFAM" id="SSF49599">
    <property type="entry name" value="TRAF domain-like"/>
    <property type="match status" value="1"/>
</dbReference>
<keyword evidence="3" id="KW-1185">Reference proteome</keyword>
<proteinExistence type="predicted"/>
<feature type="compositionally biased region" description="Acidic residues" evidence="1">
    <location>
        <begin position="76"/>
        <end position="89"/>
    </location>
</feature>
<reference evidence="4" key="1">
    <citation type="submission" date="2022-11" db="UniProtKB">
        <authorList>
            <consortium name="WormBaseParasite"/>
        </authorList>
    </citation>
    <scope>IDENTIFICATION</scope>
</reference>
<evidence type="ECO:0000256" key="1">
    <source>
        <dbReference type="SAM" id="MobiDB-lite"/>
    </source>
</evidence>
<dbReference type="Proteomes" id="UP000887565">
    <property type="component" value="Unplaced"/>
</dbReference>
<name>A0A915J9X2_ROMCU</name>
<dbReference type="PROSITE" id="PS50144">
    <property type="entry name" value="MATH"/>
    <property type="match status" value="1"/>
</dbReference>
<feature type="domain" description="MATH" evidence="2">
    <location>
        <begin position="160"/>
        <end position="217"/>
    </location>
</feature>
<accession>A0A915J9X2</accession>